<comment type="cofactor">
    <cofactor evidence="1">
        <name>Co(2+)</name>
        <dbReference type="ChEBI" id="CHEBI:48828"/>
    </cofactor>
</comment>
<keyword evidence="8" id="KW-0472">Membrane</keyword>
<evidence type="ECO:0000256" key="12">
    <source>
        <dbReference type="SAM" id="SignalP"/>
    </source>
</evidence>
<name>A0AAD7AJ23_9AGAR</name>
<dbReference type="GO" id="GO:0098552">
    <property type="term" value="C:side of membrane"/>
    <property type="evidence" value="ECO:0007669"/>
    <property type="project" value="UniProtKB-KW"/>
</dbReference>
<proteinExistence type="predicted"/>
<dbReference type="PANTHER" id="PTHR46471">
    <property type="entry name" value="CHITIN DEACETYLASE"/>
    <property type="match status" value="1"/>
</dbReference>
<protein>
    <recommendedName>
        <fullName evidence="13">NodB homology domain-containing protein</fullName>
    </recommendedName>
</protein>
<dbReference type="GO" id="GO:0005975">
    <property type="term" value="P:carbohydrate metabolic process"/>
    <property type="evidence" value="ECO:0007669"/>
    <property type="project" value="InterPro"/>
</dbReference>
<evidence type="ECO:0000256" key="3">
    <source>
        <dbReference type="ARBA" id="ARBA00022475"/>
    </source>
</evidence>
<dbReference type="GO" id="GO:0005886">
    <property type="term" value="C:plasma membrane"/>
    <property type="evidence" value="ECO:0007669"/>
    <property type="project" value="UniProtKB-SubCell"/>
</dbReference>
<evidence type="ECO:0000256" key="4">
    <source>
        <dbReference type="ARBA" id="ARBA00022622"/>
    </source>
</evidence>
<dbReference type="GO" id="GO:0071555">
    <property type="term" value="P:cell wall organization"/>
    <property type="evidence" value="ECO:0007669"/>
    <property type="project" value="UniProtKB-KW"/>
</dbReference>
<feature type="domain" description="NodB homology" evidence="13">
    <location>
        <begin position="37"/>
        <end position="221"/>
    </location>
</feature>
<comment type="caution">
    <text evidence="14">The sequence shown here is derived from an EMBL/GenBank/DDBJ whole genome shotgun (WGS) entry which is preliminary data.</text>
</comment>
<dbReference type="PANTHER" id="PTHR46471:SF2">
    <property type="entry name" value="CHITIN DEACETYLASE-RELATED"/>
    <property type="match status" value="1"/>
</dbReference>
<evidence type="ECO:0000313" key="15">
    <source>
        <dbReference type="Proteomes" id="UP001218218"/>
    </source>
</evidence>
<dbReference type="AlphaFoldDB" id="A0AAD7AJ23"/>
<evidence type="ECO:0000256" key="1">
    <source>
        <dbReference type="ARBA" id="ARBA00001941"/>
    </source>
</evidence>
<dbReference type="Gene3D" id="3.20.20.370">
    <property type="entry name" value="Glycoside hydrolase/deacetylase"/>
    <property type="match status" value="1"/>
</dbReference>
<dbReference type="Pfam" id="PF01522">
    <property type="entry name" value="Polysacc_deac_1"/>
    <property type="match status" value="1"/>
</dbReference>
<dbReference type="EMBL" id="JARIHO010000006">
    <property type="protein sequence ID" value="KAJ7359933.1"/>
    <property type="molecule type" value="Genomic_DNA"/>
</dbReference>
<keyword evidence="15" id="KW-1185">Reference proteome</keyword>
<keyword evidence="10" id="KW-0449">Lipoprotein</keyword>
<comment type="subcellular location">
    <subcellularLocation>
        <location evidence="2">Cell membrane</location>
        <topology evidence="2">Lipid-anchor</topology>
        <topology evidence="2">GPI-anchor</topology>
    </subcellularLocation>
</comment>
<dbReference type="GO" id="GO:0016810">
    <property type="term" value="F:hydrolase activity, acting on carbon-nitrogen (but not peptide) bonds"/>
    <property type="evidence" value="ECO:0007669"/>
    <property type="project" value="InterPro"/>
</dbReference>
<evidence type="ECO:0000313" key="14">
    <source>
        <dbReference type="EMBL" id="KAJ7359933.1"/>
    </source>
</evidence>
<organism evidence="14 15">
    <name type="scientific">Mycena albidolilacea</name>
    <dbReference type="NCBI Taxonomy" id="1033008"/>
    <lineage>
        <taxon>Eukaryota</taxon>
        <taxon>Fungi</taxon>
        <taxon>Dikarya</taxon>
        <taxon>Basidiomycota</taxon>
        <taxon>Agaricomycotina</taxon>
        <taxon>Agaricomycetes</taxon>
        <taxon>Agaricomycetidae</taxon>
        <taxon>Agaricales</taxon>
        <taxon>Marasmiineae</taxon>
        <taxon>Mycenaceae</taxon>
        <taxon>Mycena</taxon>
    </lineage>
</organism>
<dbReference type="InterPro" id="IPR002509">
    <property type="entry name" value="NODB_dom"/>
</dbReference>
<evidence type="ECO:0000259" key="13">
    <source>
        <dbReference type="PROSITE" id="PS51677"/>
    </source>
</evidence>
<evidence type="ECO:0000256" key="6">
    <source>
        <dbReference type="ARBA" id="ARBA00022729"/>
    </source>
</evidence>
<keyword evidence="4" id="KW-0325">Glycoprotein</keyword>
<keyword evidence="7" id="KW-0378">Hydrolase</keyword>
<gene>
    <name evidence="14" type="ORF">DFH08DRAFT_953026</name>
</gene>
<evidence type="ECO:0000256" key="9">
    <source>
        <dbReference type="ARBA" id="ARBA00023277"/>
    </source>
</evidence>
<dbReference type="Proteomes" id="UP001218218">
    <property type="component" value="Unassembled WGS sequence"/>
</dbReference>
<feature type="signal peptide" evidence="12">
    <location>
        <begin position="1"/>
        <end position="16"/>
    </location>
</feature>
<keyword evidence="9" id="KW-0119">Carbohydrate metabolism</keyword>
<keyword evidence="4" id="KW-0336">GPI-anchor</keyword>
<dbReference type="GO" id="GO:0046872">
    <property type="term" value="F:metal ion binding"/>
    <property type="evidence" value="ECO:0007669"/>
    <property type="project" value="UniProtKB-KW"/>
</dbReference>
<keyword evidence="5" id="KW-0479">Metal-binding</keyword>
<evidence type="ECO:0000256" key="5">
    <source>
        <dbReference type="ARBA" id="ARBA00022723"/>
    </source>
</evidence>
<feature type="chain" id="PRO_5042173222" description="NodB homology domain-containing protein" evidence="12">
    <location>
        <begin position="17"/>
        <end position="221"/>
    </location>
</feature>
<dbReference type="InterPro" id="IPR011330">
    <property type="entry name" value="Glyco_hydro/deAcase_b/a-brl"/>
</dbReference>
<accession>A0AAD7AJ23</accession>
<keyword evidence="11" id="KW-0961">Cell wall biogenesis/degradation</keyword>
<evidence type="ECO:0000256" key="11">
    <source>
        <dbReference type="ARBA" id="ARBA00023316"/>
    </source>
</evidence>
<reference evidence="14" key="1">
    <citation type="submission" date="2023-03" db="EMBL/GenBank/DDBJ databases">
        <title>Massive genome expansion in bonnet fungi (Mycena s.s.) driven by repeated elements and novel gene families across ecological guilds.</title>
        <authorList>
            <consortium name="Lawrence Berkeley National Laboratory"/>
            <person name="Harder C.B."/>
            <person name="Miyauchi S."/>
            <person name="Viragh M."/>
            <person name="Kuo A."/>
            <person name="Thoen E."/>
            <person name="Andreopoulos B."/>
            <person name="Lu D."/>
            <person name="Skrede I."/>
            <person name="Drula E."/>
            <person name="Henrissat B."/>
            <person name="Morin E."/>
            <person name="Kohler A."/>
            <person name="Barry K."/>
            <person name="LaButti K."/>
            <person name="Morin E."/>
            <person name="Salamov A."/>
            <person name="Lipzen A."/>
            <person name="Mereny Z."/>
            <person name="Hegedus B."/>
            <person name="Baldrian P."/>
            <person name="Stursova M."/>
            <person name="Weitz H."/>
            <person name="Taylor A."/>
            <person name="Grigoriev I.V."/>
            <person name="Nagy L.G."/>
            <person name="Martin F."/>
            <person name="Kauserud H."/>
        </authorList>
    </citation>
    <scope>NUCLEOTIDE SEQUENCE</scope>
    <source>
        <strain evidence="14">CBHHK002</strain>
    </source>
</reference>
<sequence>MRSALVLVAFASLSYASTPSARDVPLAKLYTACKNPGHVALTFDDGPWTNNKKISDMVSNAGGNCTFFMNGNNWDCIYNSYNGTNYTAVIQYAIAAGHQIASHSWSHKDLTTCDNVTMGQELDWMNTALKKVAGVIPAFIRPPYGAYNDDVLKACGARNMSVVTWDSDSEDSWANANASNSKAAYDRQIRASQGSMMILNHETVDFTWYDFLMLDLGISST</sequence>
<evidence type="ECO:0000256" key="10">
    <source>
        <dbReference type="ARBA" id="ARBA00023288"/>
    </source>
</evidence>
<evidence type="ECO:0000256" key="7">
    <source>
        <dbReference type="ARBA" id="ARBA00022801"/>
    </source>
</evidence>
<keyword evidence="6 12" id="KW-0732">Signal</keyword>
<dbReference type="PROSITE" id="PS51677">
    <property type="entry name" value="NODB"/>
    <property type="match status" value="1"/>
</dbReference>
<evidence type="ECO:0000256" key="2">
    <source>
        <dbReference type="ARBA" id="ARBA00004609"/>
    </source>
</evidence>
<evidence type="ECO:0000256" key="8">
    <source>
        <dbReference type="ARBA" id="ARBA00023136"/>
    </source>
</evidence>
<keyword evidence="3" id="KW-1003">Cell membrane</keyword>
<dbReference type="SUPFAM" id="SSF88713">
    <property type="entry name" value="Glycoside hydrolase/deacetylase"/>
    <property type="match status" value="1"/>
</dbReference>